<comment type="caution">
    <text evidence="3">The sequence shown here is derived from an EMBL/GenBank/DDBJ whole genome shotgun (WGS) entry which is preliminary data.</text>
</comment>
<sequence>MVTGHPECTPDKRPPHSCHGYKKQIRDLEDERNALYHQYSLLSQENKRTQSENRKNLADWREQGEENKRLRSQILRSGDDRLMVGNFAELFSSEPISILVGPSQRRFTIHADALGRESAYFNEILLAKAHINGDLLLKGDEVSTDAFEMFVEYCYFGTYFGSKFDESQSLLLHARVYALAEKIKCPALKAIALQKAMKWGSGEIANPDASSLSERIPDFLEAIRIVYTHTVDSKYGLSSCDTKPNDPGIMSGDFRLLLAHLAAINLNALRKLRNFLKLHQTLPDFNTNMLWFLRNAPERSKMTTSGSKKASTDGRDESLRVQKNDVLAFTKFFDSDTLSVFVGEEAKRFEVHIAAFQCSEFFKRLMTSDMIESRQKKAYLRSEIDTPGAFEKFVQFCYLQDYTCDKDGPDALMQHAAVYVLADRLICPALKKLAFKKAKKLCDLSRSGKPEVLLPAIPGAVELIYENTYDSYNTRLLEPQDGSSTQDEEAADGLSGSTRGGAADNGEPGRKGPQNPAEEPLVVPPKDRNRDDFRVILCHFAAFFITRLREDEEFIAVHYDVPDFATDLLFLATAGKQPEPDSEGSDHWI</sequence>
<dbReference type="Gene3D" id="3.30.710.10">
    <property type="entry name" value="Potassium Channel Kv1.1, Chain A"/>
    <property type="match status" value="2"/>
</dbReference>
<protein>
    <recommendedName>
        <fullName evidence="2">BTB domain-containing protein</fullName>
    </recommendedName>
</protein>
<dbReference type="CDD" id="cd18186">
    <property type="entry name" value="BTB_POZ_ZBTB_KLHL-like"/>
    <property type="match status" value="1"/>
</dbReference>
<dbReference type="InterPro" id="IPR000210">
    <property type="entry name" value="BTB/POZ_dom"/>
</dbReference>
<keyword evidence="4" id="KW-1185">Reference proteome</keyword>
<evidence type="ECO:0000259" key="2">
    <source>
        <dbReference type="PROSITE" id="PS50097"/>
    </source>
</evidence>
<proteinExistence type="predicted"/>
<accession>A0AAN8RPJ4</accession>
<gene>
    <name evidence="3" type="ORF">TWF506_004441</name>
</gene>
<evidence type="ECO:0000313" key="3">
    <source>
        <dbReference type="EMBL" id="KAK6498202.1"/>
    </source>
</evidence>
<dbReference type="Proteomes" id="UP001307849">
    <property type="component" value="Unassembled WGS sequence"/>
</dbReference>
<evidence type="ECO:0000313" key="4">
    <source>
        <dbReference type="Proteomes" id="UP001307849"/>
    </source>
</evidence>
<feature type="domain" description="BTB" evidence="2">
    <location>
        <begin position="336"/>
        <end position="406"/>
    </location>
</feature>
<organism evidence="3 4">
    <name type="scientific">Arthrobotrys conoides</name>
    <dbReference type="NCBI Taxonomy" id="74498"/>
    <lineage>
        <taxon>Eukaryota</taxon>
        <taxon>Fungi</taxon>
        <taxon>Dikarya</taxon>
        <taxon>Ascomycota</taxon>
        <taxon>Pezizomycotina</taxon>
        <taxon>Orbiliomycetes</taxon>
        <taxon>Orbiliales</taxon>
        <taxon>Orbiliaceae</taxon>
        <taxon>Arthrobotrys</taxon>
    </lineage>
</organism>
<dbReference type="SUPFAM" id="SSF54695">
    <property type="entry name" value="POZ domain"/>
    <property type="match status" value="1"/>
</dbReference>
<dbReference type="EMBL" id="JAVHJM010000014">
    <property type="protein sequence ID" value="KAK6498202.1"/>
    <property type="molecule type" value="Genomic_DNA"/>
</dbReference>
<dbReference type="PROSITE" id="PS50097">
    <property type="entry name" value="BTB"/>
    <property type="match status" value="2"/>
</dbReference>
<name>A0AAN8RPJ4_9PEZI</name>
<evidence type="ECO:0000256" key="1">
    <source>
        <dbReference type="SAM" id="MobiDB-lite"/>
    </source>
</evidence>
<feature type="region of interest" description="Disordered" evidence="1">
    <location>
        <begin position="475"/>
        <end position="526"/>
    </location>
</feature>
<feature type="domain" description="BTB" evidence="2">
    <location>
        <begin position="94"/>
        <end position="163"/>
    </location>
</feature>
<reference evidence="3 4" key="1">
    <citation type="submission" date="2019-10" db="EMBL/GenBank/DDBJ databases">
        <authorList>
            <person name="Palmer J.M."/>
        </authorList>
    </citation>
    <scope>NUCLEOTIDE SEQUENCE [LARGE SCALE GENOMIC DNA]</scope>
    <source>
        <strain evidence="3 4">TWF506</strain>
    </source>
</reference>
<dbReference type="PANTHER" id="PTHR47843">
    <property type="entry name" value="BTB DOMAIN-CONTAINING PROTEIN-RELATED"/>
    <property type="match status" value="1"/>
</dbReference>
<dbReference type="InterPro" id="IPR011333">
    <property type="entry name" value="SKP1/BTB/POZ_sf"/>
</dbReference>
<dbReference type="AlphaFoldDB" id="A0AAN8RPJ4"/>
<feature type="region of interest" description="Disordered" evidence="1">
    <location>
        <begin position="1"/>
        <end position="20"/>
    </location>
</feature>